<organism evidence="9">
    <name type="scientific">viral metagenome</name>
    <dbReference type="NCBI Taxonomy" id="1070528"/>
    <lineage>
        <taxon>unclassified sequences</taxon>
        <taxon>metagenomes</taxon>
        <taxon>organismal metagenomes</taxon>
    </lineage>
</organism>
<evidence type="ECO:0000256" key="1">
    <source>
        <dbReference type="ARBA" id="ARBA00001946"/>
    </source>
</evidence>
<dbReference type="GO" id="GO:0046872">
    <property type="term" value="F:metal ion binding"/>
    <property type="evidence" value="ECO:0007669"/>
    <property type="project" value="UniProtKB-KW"/>
</dbReference>
<dbReference type="InterPro" id="IPR036279">
    <property type="entry name" value="5-3_exonuclease_C_sf"/>
</dbReference>
<dbReference type="Pfam" id="PF00867">
    <property type="entry name" value="XPG_I"/>
    <property type="match status" value="1"/>
</dbReference>
<dbReference type="InterPro" id="IPR006084">
    <property type="entry name" value="XPG/Rad2"/>
</dbReference>
<protein>
    <recommendedName>
        <fullName evidence="10">XPG N-terminal domain-containing protein</fullName>
    </recommendedName>
</protein>
<dbReference type="Gene3D" id="3.40.50.1010">
    <property type="entry name" value="5'-nuclease"/>
    <property type="match status" value="1"/>
</dbReference>
<evidence type="ECO:0000256" key="4">
    <source>
        <dbReference type="ARBA" id="ARBA00022759"/>
    </source>
</evidence>
<dbReference type="PANTHER" id="PTHR11081">
    <property type="entry name" value="FLAP ENDONUCLEASE FAMILY MEMBER"/>
    <property type="match status" value="1"/>
</dbReference>
<dbReference type="Gene3D" id="1.10.150.20">
    <property type="entry name" value="5' to 3' exonuclease, C-terminal subdomain"/>
    <property type="match status" value="1"/>
</dbReference>
<dbReference type="SMART" id="SM00485">
    <property type="entry name" value="XPGN"/>
    <property type="match status" value="1"/>
</dbReference>
<dbReference type="SMART" id="SM00484">
    <property type="entry name" value="XPGI"/>
    <property type="match status" value="1"/>
</dbReference>
<evidence type="ECO:0000256" key="6">
    <source>
        <dbReference type="ARBA" id="ARBA00022842"/>
    </source>
</evidence>
<comment type="cofactor">
    <cofactor evidence="1">
        <name>Mg(2+)</name>
        <dbReference type="ChEBI" id="CHEBI:18420"/>
    </cofactor>
</comment>
<keyword evidence="3" id="KW-0479">Metal-binding</keyword>
<feature type="domain" description="XPG-I" evidence="7">
    <location>
        <begin position="174"/>
        <end position="243"/>
    </location>
</feature>
<dbReference type="GO" id="GO:0003677">
    <property type="term" value="F:DNA binding"/>
    <property type="evidence" value="ECO:0007669"/>
    <property type="project" value="InterPro"/>
</dbReference>
<evidence type="ECO:0000313" key="9">
    <source>
        <dbReference type="EMBL" id="QHU06729.1"/>
    </source>
</evidence>
<accession>A0A6C0JMD4</accession>
<dbReference type="SUPFAM" id="SSF88723">
    <property type="entry name" value="PIN domain-like"/>
    <property type="match status" value="1"/>
</dbReference>
<dbReference type="PANTHER" id="PTHR11081:SF9">
    <property type="entry name" value="FLAP ENDONUCLEASE 1"/>
    <property type="match status" value="1"/>
</dbReference>
<dbReference type="InterPro" id="IPR006086">
    <property type="entry name" value="XPG-I_dom"/>
</dbReference>
<evidence type="ECO:0000256" key="3">
    <source>
        <dbReference type="ARBA" id="ARBA00022723"/>
    </source>
</evidence>
<keyword evidence="5" id="KW-0378">Hydrolase</keyword>
<dbReference type="EMBL" id="MN740667">
    <property type="protein sequence ID" value="QHU06729.1"/>
    <property type="molecule type" value="Genomic_DNA"/>
</dbReference>
<dbReference type="Pfam" id="PF00752">
    <property type="entry name" value="XPG_N"/>
    <property type="match status" value="1"/>
</dbReference>
<dbReference type="InterPro" id="IPR006085">
    <property type="entry name" value="XPG_DNA_repair_N"/>
</dbReference>
<feature type="domain" description="XPG N-terminal" evidence="8">
    <location>
        <begin position="1"/>
        <end position="94"/>
    </location>
</feature>
<evidence type="ECO:0000259" key="8">
    <source>
        <dbReference type="SMART" id="SM00485"/>
    </source>
</evidence>
<dbReference type="SMART" id="SM00279">
    <property type="entry name" value="HhH2"/>
    <property type="match status" value="1"/>
</dbReference>
<evidence type="ECO:0000256" key="5">
    <source>
        <dbReference type="ARBA" id="ARBA00022801"/>
    </source>
</evidence>
<name>A0A6C0JMD4_9ZZZZ</name>
<sequence>MGIKNLNKFLRNNCPEIYEEIHISEYSFKKVAIDISLYLCKFKTICGDRWLSAFINLIACLRKNEVHCVFIYDTGAPPEKEAERKERAAQRAKLEEKVYKLEEAMEKFHLSGEIGQILIDLYKRRTNKSDPPRLMKRKIDEIDMGFVEGAVTKMRGQILDIKPEDFQKTKELFDILKVPYFNAPLEAETTCADLCKRGLVDAVLSEDTDVMAYAAPVFLSKINTTNGTCTRIKYPDILEQLELKSEEFLDLCIMCGCDYNKNIFRVGPEKAYKYIQKYSSIEGVAANTKLDVSILNHVRGRELFRDYEKVAYKIKYCGTPDFQKLEEFIFKNNIRCSVEGLKKSFVHQTTIVFEEGDDDQELVIEEEEDEELVVEIE</sequence>
<dbReference type="PRINTS" id="PR00853">
    <property type="entry name" value="XPGRADSUPER"/>
</dbReference>
<dbReference type="AlphaFoldDB" id="A0A6C0JMD4"/>
<dbReference type="InterPro" id="IPR008918">
    <property type="entry name" value="HhH2"/>
</dbReference>
<dbReference type="GO" id="GO:0017108">
    <property type="term" value="F:5'-flap endonuclease activity"/>
    <property type="evidence" value="ECO:0007669"/>
    <property type="project" value="TreeGrafter"/>
</dbReference>
<dbReference type="InterPro" id="IPR029060">
    <property type="entry name" value="PIN-like_dom_sf"/>
</dbReference>
<keyword evidence="4" id="KW-0255">Endonuclease</keyword>
<keyword evidence="6" id="KW-0460">Magnesium</keyword>
<evidence type="ECO:0008006" key="10">
    <source>
        <dbReference type="Google" id="ProtNLM"/>
    </source>
</evidence>
<proteinExistence type="predicted"/>
<keyword evidence="2" id="KW-0540">Nuclease</keyword>
<evidence type="ECO:0000256" key="2">
    <source>
        <dbReference type="ARBA" id="ARBA00022722"/>
    </source>
</evidence>
<reference evidence="9" key="1">
    <citation type="journal article" date="2020" name="Nature">
        <title>Giant virus diversity and host interactions through global metagenomics.</title>
        <authorList>
            <person name="Schulz F."/>
            <person name="Roux S."/>
            <person name="Paez-Espino D."/>
            <person name="Jungbluth S."/>
            <person name="Walsh D.A."/>
            <person name="Denef V.J."/>
            <person name="McMahon K.D."/>
            <person name="Konstantinidis K.T."/>
            <person name="Eloe-Fadrosh E.A."/>
            <person name="Kyrpides N.C."/>
            <person name="Woyke T."/>
        </authorList>
    </citation>
    <scope>NUCLEOTIDE SEQUENCE</scope>
    <source>
        <strain evidence="9">GVMAG-S-1038524-41</strain>
    </source>
</reference>
<dbReference type="SUPFAM" id="SSF47807">
    <property type="entry name" value="5' to 3' exonuclease, C-terminal subdomain"/>
    <property type="match status" value="1"/>
</dbReference>
<evidence type="ECO:0000259" key="7">
    <source>
        <dbReference type="SMART" id="SM00484"/>
    </source>
</evidence>